<proteinExistence type="predicted"/>
<dbReference type="AlphaFoldDB" id="A0A7X6DG50"/>
<feature type="region of interest" description="Disordered" evidence="1">
    <location>
        <begin position="133"/>
        <end position="160"/>
    </location>
</feature>
<dbReference type="Proteomes" id="UP000521868">
    <property type="component" value="Unassembled WGS sequence"/>
</dbReference>
<dbReference type="InterPro" id="IPR008769">
    <property type="entry name" value="PhaF_PhaI"/>
</dbReference>
<dbReference type="EMBL" id="VTOX01000003">
    <property type="protein sequence ID" value="NKE66423.1"/>
    <property type="molecule type" value="Genomic_DNA"/>
</dbReference>
<accession>A0A7X6DG50</accession>
<dbReference type="PANTHER" id="PTHR38664">
    <property type="entry name" value="SLR0058 PROTEIN"/>
    <property type="match status" value="1"/>
</dbReference>
<protein>
    <submittedName>
        <fullName evidence="2">Phasin family protein</fullName>
    </submittedName>
</protein>
<reference evidence="2 3" key="1">
    <citation type="journal article" date="2020" name="Nature">
        <title>Bacterial chemolithoautotrophy via manganese oxidation.</title>
        <authorList>
            <person name="Yu H."/>
            <person name="Leadbetter J.R."/>
        </authorList>
    </citation>
    <scope>NUCLEOTIDE SEQUENCE [LARGE SCALE GENOMIC DNA]</scope>
    <source>
        <strain evidence="2 3">RBP-1</strain>
    </source>
</reference>
<dbReference type="Pfam" id="PF05597">
    <property type="entry name" value="Phasin"/>
    <property type="match status" value="1"/>
</dbReference>
<evidence type="ECO:0000256" key="1">
    <source>
        <dbReference type="SAM" id="MobiDB-lite"/>
    </source>
</evidence>
<name>A0A7X6DG50_9BURK</name>
<organism evidence="2 3">
    <name type="scientific">Ramlibacter lithotrophicus</name>
    <dbReference type="NCBI Taxonomy" id="2606681"/>
    <lineage>
        <taxon>Bacteria</taxon>
        <taxon>Pseudomonadati</taxon>
        <taxon>Pseudomonadota</taxon>
        <taxon>Betaproteobacteria</taxon>
        <taxon>Burkholderiales</taxon>
        <taxon>Comamonadaceae</taxon>
        <taxon>Ramlibacter</taxon>
    </lineage>
</organism>
<dbReference type="RefSeq" id="WP_168107529.1">
    <property type="nucleotide sequence ID" value="NZ_VTOX01000003.1"/>
</dbReference>
<sequence length="160" mass="16842">MAGTDKDTGPEDRDAARFAEQLRASAQQVWLAGVGAFARAQQEGGKLFEALAREGSALQGKVPADAGDRIAQAASRMADMAGEFSAKAGDRLEGMFDKRVAKAVDNLGLASAKDVEQLVARIGELERTVARLSAAATARRRPARTEPKPAAPRARPRDGG</sequence>
<gene>
    <name evidence="2" type="ORF">RAMLITH_11375</name>
</gene>
<dbReference type="PANTHER" id="PTHR38664:SF1">
    <property type="entry name" value="SLR0058 PROTEIN"/>
    <property type="match status" value="1"/>
</dbReference>
<evidence type="ECO:0000313" key="3">
    <source>
        <dbReference type="Proteomes" id="UP000521868"/>
    </source>
</evidence>
<comment type="caution">
    <text evidence="2">The sequence shown here is derived from an EMBL/GenBank/DDBJ whole genome shotgun (WGS) entry which is preliminary data.</text>
</comment>
<keyword evidence="3" id="KW-1185">Reference proteome</keyword>
<evidence type="ECO:0000313" key="2">
    <source>
        <dbReference type="EMBL" id="NKE66423.1"/>
    </source>
</evidence>